<organism evidence="2 3">
    <name type="scientific">Ameca splendens</name>
    <dbReference type="NCBI Taxonomy" id="208324"/>
    <lineage>
        <taxon>Eukaryota</taxon>
        <taxon>Metazoa</taxon>
        <taxon>Chordata</taxon>
        <taxon>Craniata</taxon>
        <taxon>Vertebrata</taxon>
        <taxon>Euteleostomi</taxon>
        <taxon>Actinopterygii</taxon>
        <taxon>Neopterygii</taxon>
        <taxon>Teleostei</taxon>
        <taxon>Neoteleostei</taxon>
        <taxon>Acanthomorphata</taxon>
        <taxon>Ovalentaria</taxon>
        <taxon>Atherinomorphae</taxon>
        <taxon>Cyprinodontiformes</taxon>
        <taxon>Goodeidae</taxon>
        <taxon>Ameca</taxon>
    </lineage>
</organism>
<feature type="region of interest" description="Disordered" evidence="1">
    <location>
        <begin position="66"/>
        <end position="102"/>
    </location>
</feature>
<evidence type="ECO:0000313" key="2">
    <source>
        <dbReference type="EMBL" id="MEQ2290049.1"/>
    </source>
</evidence>
<evidence type="ECO:0000313" key="3">
    <source>
        <dbReference type="Proteomes" id="UP001469553"/>
    </source>
</evidence>
<evidence type="ECO:0000256" key="1">
    <source>
        <dbReference type="SAM" id="MobiDB-lite"/>
    </source>
</evidence>
<reference evidence="2 3" key="1">
    <citation type="submission" date="2021-06" db="EMBL/GenBank/DDBJ databases">
        <authorList>
            <person name="Palmer J.M."/>
        </authorList>
    </citation>
    <scope>NUCLEOTIDE SEQUENCE [LARGE SCALE GENOMIC DNA]</scope>
    <source>
        <strain evidence="2 3">AS_MEX2019</strain>
        <tissue evidence="2">Muscle</tissue>
    </source>
</reference>
<dbReference type="Proteomes" id="UP001469553">
    <property type="component" value="Unassembled WGS sequence"/>
</dbReference>
<protein>
    <submittedName>
        <fullName evidence="2">Uncharacterized protein</fullName>
    </submittedName>
</protein>
<gene>
    <name evidence="2" type="ORF">AMECASPLE_039372</name>
</gene>
<feature type="non-terminal residue" evidence="2">
    <location>
        <position position="1"/>
    </location>
</feature>
<feature type="compositionally biased region" description="Polar residues" evidence="1">
    <location>
        <begin position="84"/>
        <end position="98"/>
    </location>
</feature>
<proteinExistence type="predicted"/>
<comment type="caution">
    <text evidence="2">The sequence shown here is derived from an EMBL/GenBank/DDBJ whole genome shotgun (WGS) entry which is preliminary data.</text>
</comment>
<keyword evidence="3" id="KW-1185">Reference proteome</keyword>
<dbReference type="EMBL" id="JAHRIP010026980">
    <property type="protein sequence ID" value="MEQ2290049.1"/>
    <property type="molecule type" value="Genomic_DNA"/>
</dbReference>
<name>A0ABV0Y8D5_9TELE</name>
<accession>A0ABV0Y8D5</accession>
<sequence>GVAGRCCCTADLRRSAISGALRGVGTWRKPFVILEFQPARVCSVELQDSCQTSGCKSPLRVRPTKSRCPCSVEDSANLPVHPSTAPSSTAENTPPSRKSQSRIHEDPELLLIWSASKPANVIHTLNSLKCSLYSSWLCPL</sequence>